<proteinExistence type="predicted"/>
<organism evidence="1 2">
    <name type="scientific">Mycolicibacterium moriokaense</name>
    <dbReference type="NCBI Taxonomy" id="39691"/>
    <lineage>
        <taxon>Bacteria</taxon>
        <taxon>Bacillati</taxon>
        <taxon>Actinomycetota</taxon>
        <taxon>Actinomycetes</taxon>
        <taxon>Mycobacteriales</taxon>
        <taxon>Mycobacteriaceae</taxon>
        <taxon>Mycolicibacterium</taxon>
    </lineage>
</organism>
<reference evidence="1 2" key="2">
    <citation type="submission" date="2018-06" db="EMBL/GenBank/DDBJ databases">
        <title>Sequencing of bacterial isolates from soil warming experiment in Harvard Forest, Massachusetts, USA.</title>
        <authorList>
            <person name="Deangelis K.PhD."/>
        </authorList>
    </citation>
    <scope>NUCLEOTIDE SEQUENCE [LARGE SCALE GENOMIC DNA]</scope>
    <source>
        <strain evidence="1 2">GAS496</strain>
    </source>
</reference>
<sequence>MRIKHVGLAVAAVGVVVAVGIGVAGASPGDPEVPITGEALAQASAAALAQTGGGTVTETKIGDEESLYQVEVTLPDSSQVDVQLDENFTIVGTKTEAPGTDTGGN</sequence>
<gene>
    <name evidence="1" type="ORF">C8E89_15313</name>
</gene>
<name>A0A318H3K7_9MYCO</name>
<dbReference type="Gene3D" id="3.30.505.20">
    <property type="match status" value="1"/>
</dbReference>
<evidence type="ECO:0000313" key="2">
    <source>
        <dbReference type="Proteomes" id="UP000247781"/>
    </source>
</evidence>
<dbReference type="Proteomes" id="UP000247781">
    <property type="component" value="Unassembled WGS sequence"/>
</dbReference>
<dbReference type="OrthoDB" id="3628006at2"/>
<comment type="caution">
    <text evidence="1">The sequence shown here is derived from an EMBL/GenBank/DDBJ whole genome shotgun (WGS) entry which is preliminary data.</text>
</comment>
<evidence type="ECO:0000313" key="1">
    <source>
        <dbReference type="EMBL" id="PXW96292.1"/>
    </source>
</evidence>
<reference evidence="2" key="1">
    <citation type="submission" date="2018-05" db="EMBL/GenBank/DDBJ databases">
        <authorList>
            <person name="Deangelis K."/>
            <person name="Huntemann M."/>
            <person name="Clum A."/>
            <person name="Pillay M."/>
            <person name="Palaniappan K."/>
            <person name="Varghese N."/>
            <person name="Mikhailova N."/>
            <person name="Stamatis D."/>
            <person name="Reddy T."/>
            <person name="Daum C."/>
            <person name="Shapiro N."/>
            <person name="Ivanova N."/>
            <person name="Kyrpides N."/>
            <person name="Woyke T."/>
        </authorList>
    </citation>
    <scope>NUCLEOTIDE SEQUENCE [LARGE SCALE GENOMIC DNA]</scope>
    <source>
        <strain evidence="2">GAS496</strain>
    </source>
</reference>
<accession>A0A318H3K7</accession>
<protein>
    <submittedName>
        <fullName evidence="1">YpeB-like protein with putative protease inhibitory function</fullName>
    </submittedName>
</protein>
<dbReference type="EMBL" id="QJJU01000053">
    <property type="protein sequence ID" value="PXW96292.1"/>
    <property type="molecule type" value="Genomic_DNA"/>
</dbReference>
<keyword evidence="2" id="KW-1185">Reference proteome</keyword>
<dbReference type="RefSeq" id="WP_110320300.1">
    <property type="nucleotide sequence ID" value="NZ_QJJU01000053.1"/>
</dbReference>
<dbReference type="AlphaFoldDB" id="A0A318H3K7"/>